<feature type="region of interest" description="Disordered" evidence="1">
    <location>
        <begin position="640"/>
        <end position="664"/>
    </location>
</feature>
<gene>
    <name evidence="2" type="ORF">MB84_28565</name>
</gene>
<protein>
    <submittedName>
        <fullName evidence="2">Uncharacterized protein</fullName>
    </submittedName>
</protein>
<proteinExistence type="predicted"/>
<name>A0A0G3IDQ8_9BURK</name>
<evidence type="ECO:0000313" key="3">
    <source>
        <dbReference type="Proteomes" id="UP000035050"/>
    </source>
</evidence>
<evidence type="ECO:0000313" key="2">
    <source>
        <dbReference type="EMBL" id="AKK24758.1"/>
    </source>
</evidence>
<feature type="compositionally biased region" description="Pro residues" evidence="1">
    <location>
        <begin position="649"/>
        <end position="658"/>
    </location>
</feature>
<accession>A0A0G3IDQ8</accession>
<dbReference type="PATRIC" id="fig|573737.6.peg.5647"/>
<keyword evidence="3" id="KW-1185">Reference proteome</keyword>
<dbReference type="EMBL" id="CP011518">
    <property type="protein sequence ID" value="AKK24758.1"/>
    <property type="molecule type" value="Genomic_DNA"/>
</dbReference>
<reference evidence="2" key="1">
    <citation type="submission" date="2016-06" db="EMBL/GenBank/DDBJ databases">
        <title>Pandoraea oxalativorans DSM 23570 Genome Sequencing.</title>
        <authorList>
            <person name="Ee R."/>
            <person name="Lim Y.-L."/>
            <person name="Yong D."/>
            <person name="Yin W.-F."/>
            <person name="Chan K.-G."/>
        </authorList>
    </citation>
    <scope>NUCLEOTIDE SEQUENCE</scope>
    <source>
        <strain evidence="2">DSM 23570</strain>
        <plasmid evidence="2">pPO70-1</plasmid>
    </source>
</reference>
<organism evidence="2 3">
    <name type="scientific">Pandoraea oxalativorans</name>
    <dbReference type="NCBI Taxonomy" id="573737"/>
    <lineage>
        <taxon>Bacteria</taxon>
        <taxon>Pseudomonadati</taxon>
        <taxon>Pseudomonadota</taxon>
        <taxon>Betaproteobacteria</taxon>
        <taxon>Burkholderiales</taxon>
        <taxon>Burkholderiaceae</taxon>
        <taxon>Pandoraea</taxon>
    </lineage>
</organism>
<keyword evidence="2" id="KW-0614">Plasmid</keyword>
<sequence length="664" mass="71664">MRKFQVSHRGPAPSAVLADRVLNTSLLPGLPGDPRDEGVLTELGKRFYPAAPDRPARIQLYVAGEPLALPQPRLGLNATEAERGGALLADLTARIADHLTTTGGVAGDIAHAQAGVIAGFLASDALLDAAAPLHVTDPVHAVHQRALSLTFEGNDVRVHLTTTYTAASVRETSKVEDIQLTFTLTPDCSGEGDTHRLTVKMSGLAVRLHPGLDIPSELEKFGVTQPSPLTSLAAKVQRHCREWVEQVWARVRAALWDCRTMRVEVGVPPELATPGAWTRPPGMALAGLEGTEKYYLIAATPTHGPWSGDMEKYHTSGARVYRKGTALDHAAQQAAFTYAGTDAGRQRNRQLVKHGELNISHEMPMGLSGLSAATYRFAEDRLDEIAAECGAAELDDSRPPLLMDALYDALYQVYASPDGSVMIDGVDILKQVNREPELVRALVASGRPAEAKRLMVTAVIGRLRRAVPNQVPNAPQVRKRVLMALALAWRATQPVYDRDGAPQFKYNKGEVRTIDIVTRTQTGEKFADGTVRLSFASHHRDLRGVDARVTVGGEARAPELLRQAKMTSTARWCVGPVRPNETRERPPSCQGIYLTDAAYDATLELSPLARRARGVGGPVGPGARSTGAIATPHETVPSAVRAPTGAWPEPRPFIPPGITPRHRP</sequence>
<geneLocation type="plasmid" evidence="2 3">
    <name>pPO70-1</name>
</geneLocation>
<dbReference type="Proteomes" id="UP000035050">
    <property type="component" value="Plasmid pPO70-1"/>
</dbReference>
<dbReference type="KEGG" id="pox:MB84_28565"/>
<dbReference type="AlphaFoldDB" id="A0A0G3IDQ8"/>
<evidence type="ECO:0000256" key="1">
    <source>
        <dbReference type="SAM" id="MobiDB-lite"/>
    </source>
</evidence>